<keyword evidence="3" id="KW-1185">Reference proteome</keyword>
<dbReference type="Pfam" id="PF14592">
    <property type="entry name" value="Chondroitinas_B"/>
    <property type="match status" value="1"/>
</dbReference>
<dbReference type="EMBL" id="MVDD01000002">
    <property type="protein sequence ID" value="PKQ65046.1"/>
    <property type="molecule type" value="Genomic_DNA"/>
</dbReference>
<dbReference type="AlphaFoldDB" id="A0A2N3I421"/>
<sequence length="770" mass="85627">MKLFKSISILSLALFLLTSCGSNSGNIVNNMAELKSAIDKAQAGDVIVMSNGIWKDAEIDFKANGIVDKPIVLKAETPGKVFIEGQSFLKIAGHYLEVHDLYFRNGYTPINSVIQFKSDEKNAAYDCKVVNCVIENFTQLDRRKKDHWVEFWGQRNELLYCYIAGKSNDGPTLRAELKGNQHANCHHIIANNYFGPRPRRGGPRGETMQLGDSYTSMVPAFIEVRDNFLDRCNGEVEVISSKTNYNKFINNVFYKCEGSLVLRHGNYATIDSNWFIGDDNSDNIGGVRVINTGHWITNNYFYNLKGNEFRSAIAVMNGIPKSPLNRYNQVTDVVIAHNSWIDCISPLQFSVGSNVNKSDVLPKSEIRSALPIRTSVANNLIYNSKTISEAIVKYYDTPGDIDFQSNYVSGVEGIENLNGFITAEMTVANSQSIVPLVTVVDRNAALFNGFNFSNIKNDIFSNGRSENQAGAICAVKNTKQNLLDVDKYGPVWFEKSKKNTNTKQLSVKSSEELYAAFEKINDGDTILIDADLLKLDKLIKVEESVVLASSNKDQKVRLQFTSTEQVPAFELGAGVNFHLNHLIVEGTKTLNCFEPNQADMSIATNVFVDECTLSGFHSIYKSKKGSFADTLKVVNSELKDLVNGFILDSETEAKGDYNAEFLILDNNKISTIENVLVNFYRGGYDESTIGGNFVFNNNTVEGAGKRGADEILLKTQGIVNVRILNNNFSSIESGFVARLWGEKNNVESGNTIYGKSKIVSDEFLTQKLLY</sequence>
<dbReference type="Gene3D" id="2.160.20.10">
    <property type="entry name" value="Single-stranded right-handed beta-helix, Pectin lyase-like"/>
    <property type="match status" value="1"/>
</dbReference>
<feature type="signal peptide" evidence="1">
    <location>
        <begin position="1"/>
        <end position="24"/>
    </location>
</feature>
<dbReference type="CDD" id="cd14251">
    <property type="entry name" value="PL-6"/>
    <property type="match status" value="1"/>
</dbReference>
<gene>
    <name evidence="2" type="ORF">BZG02_04225</name>
</gene>
<dbReference type="RefSeq" id="WP_101260155.1">
    <property type="nucleotide sequence ID" value="NZ_MVDD01000002.1"/>
</dbReference>
<proteinExistence type="predicted"/>
<keyword evidence="1" id="KW-0732">Signal</keyword>
<dbReference type="SUPFAM" id="SSF51126">
    <property type="entry name" value="Pectin lyase-like"/>
    <property type="match status" value="2"/>
</dbReference>
<dbReference type="InterPro" id="IPR011050">
    <property type="entry name" value="Pectin_lyase_fold/virulence"/>
</dbReference>
<organism evidence="2 3">
    <name type="scientific">Labilibaculum filiforme</name>
    <dbReference type="NCBI Taxonomy" id="1940526"/>
    <lineage>
        <taxon>Bacteria</taxon>
        <taxon>Pseudomonadati</taxon>
        <taxon>Bacteroidota</taxon>
        <taxon>Bacteroidia</taxon>
        <taxon>Marinilabiliales</taxon>
        <taxon>Marinifilaceae</taxon>
        <taxon>Labilibaculum</taxon>
    </lineage>
</organism>
<name>A0A2N3I421_9BACT</name>
<dbReference type="PROSITE" id="PS51257">
    <property type="entry name" value="PROKAR_LIPOPROTEIN"/>
    <property type="match status" value="1"/>
</dbReference>
<feature type="chain" id="PRO_5014788049" description="Alginate lyase" evidence="1">
    <location>
        <begin position="25"/>
        <end position="770"/>
    </location>
</feature>
<dbReference type="Proteomes" id="UP000233535">
    <property type="component" value="Unassembled WGS sequence"/>
</dbReference>
<evidence type="ECO:0000313" key="3">
    <source>
        <dbReference type="Proteomes" id="UP000233535"/>
    </source>
</evidence>
<protein>
    <recommendedName>
        <fullName evidence="4">Alginate lyase</fullName>
    </recommendedName>
</protein>
<reference evidence="2 3" key="1">
    <citation type="journal article" date="2017" name="Front. Microbiol.">
        <title>Labilibaculum manganireducens gen. nov., sp. nov. and Labilibaculum filiforme sp. nov., Novel Bacteroidetes Isolated from Subsurface Sediments of the Baltic Sea.</title>
        <authorList>
            <person name="Vandieken V."/>
            <person name="Marshall I.P."/>
            <person name="Niemann H."/>
            <person name="Engelen B."/>
            <person name="Cypionka H."/>
        </authorList>
    </citation>
    <scope>NUCLEOTIDE SEQUENCE [LARGE SCALE GENOMIC DNA]</scope>
    <source>
        <strain evidence="2 3">59.16B</strain>
    </source>
</reference>
<dbReference type="OrthoDB" id="6475864at2"/>
<dbReference type="InterPro" id="IPR012334">
    <property type="entry name" value="Pectin_lyas_fold"/>
</dbReference>
<comment type="caution">
    <text evidence="2">The sequence shown here is derived from an EMBL/GenBank/DDBJ whole genome shotgun (WGS) entry which is preliminary data.</text>
</comment>
<evidence type="ECO:0000256" key="1">
    <source>
        <dbReference type="SAM" id="SignalP"/>
    </source>
</evidence>
<accession>A0A2N3I421</accession>
<dbReference type="InterPro" id="IPR039513">
    <property type="entry name" value="PL-6"/>
</dbReference>
<evidence type="ECO:0000313" key="2">
    <source>
        <dbReference type="EMBL" id="PKQ65046.1"/>
    </source>
</evidence>
<evidence type="ECO:0008006" key="4">
    <source>
        <dbReference type="Google" id="ProtNLM"/>
    </source>
</evidence>